<sequence>MTDHSFPRRATHPERPSTPRLKSRRSPSLIGNGLLLLCSALAAAAGPGDATNAFAAPQDPSGFGGAGGTALANEVIEIKGTLKDARGNMVTVAGDDGNEYMVQYPDEITSLEFIAKALPAYLRRGMPIRFATVLGPTGMPMAPVNQIEVFAPINAKMLPHNQTERYTPGVHPADRKKRPRGAPLTGKVIVVGNLAMLNAQGGLALQAGSTPVQTMVAPDASLEIRVNNLSLAQPGDAVSVEGFYQPPDKTKVKANRIKITTDRIYGETPPKKIRQRPGKKTSDASPDTPDDAATPQNETAENETAKNEEAPTKRRSEFAKRGTSLSKQAREASPSLRNQDAVHRLMTAATAEMGRCSAEIKMPWAGCREITADSHLRRILAAYFFVLTLTFCIVI</sequence>
<feature type="region of interest" description="Disordered" evidence="1">
    <location>
        <begin position="254"/>
        <end position="340"/>
    </location>
</feature>
<feature type="region of interest" description="Disordered" evidence="1">
    <location>
        <begin position="1"/>
        <end position="26"/>
    </location>
</feature>
<comment type="caution">
    <text evidence="3">The sequence shown here is derived from an EMBL/GenBank/DDBJ whole genome shotgun (WGS) entry which is preliminary data.</text>
</comment>
<dbReference type="EMBL" id="JACHXU010000013">
    <property type="protein sequence ID" value="MBB3207992.1"/>
    <property type="molecule type" value="Genomic_DNA"/>
</dbReference>
<feature type="compositionally biased region" description="Low complexity" evidence="1">
    <location>
        <begin position="283"/>
        <end position="299"/>
    </location>
</feature>
<accession>A0A7W5E2B1</accession>
<protein>
    <recommendedName>
        <fullName evidence="5">Secreted protein</fullName>
    </recommendedName>
</protein>
<gene>
    <name evidence="3" type="ORF">FHS27_003819</name>
</gene>
<dbReference type="Proteomes" id="UP000536179">
    <property type="component" value="Unassembled WGS sequence"/>
</dbReference>
<evidence type="ECO:0008006" key="5">
    <source>
        <dbReference type="Google" id="ProtNLM"/>
    </source>
</evidence>
<name>A0A7W5E2B1_9BACT</name>
<reference evidence="3 4" key="1">
    <citation type="submission" date="2020-08" db="EMBL/GenBank/DDBJ databases">
        <title>Genomic Encyclopedia of Type Strains, Phase III (KMG-III): the genomes of soil and plant-associated and newly described type strains.</title>
        <authorList>
            <person name="Whitman W."/>
        </authorList>
    </citation>
    <scope>NUCLEOTIDE SEQUENCE [LARGE SCALE GENOMIC DNA]</scope>
    <source>
        <strain evidence="3 4">CECT 8075</strain>
    </source>
</reference>
<feature type="compositionally biased region" description="Basic and acidic residues" evidence="1">
    <location>
        <begin position="303"/>
        <end position="320"/>
    </location>
</feature>
<proteinExistence type="predicted"/>
<feature type="signal peptide" evidence="2">
    <location>
        <begin position="1"/>
        <end position="44"/>
    </location>
</feature>
<feature type="compositionally biased region" description="Basic and acidic residues" evidence="1">
    <location>
        <begin position="1"/>
        <end position="17"/>
    </location>
</feature>
<organism evidence="3 4">
    <name type="scientific">Aporhodopirellula rubra</name>
    <dbReference type="NCBI Taxonomy" id="980271"/>
    <lineage>
        <taxon>Bacteria</taxon>
        <taxon>Pseudomonadati</taxon>
        <taxon>Planctomycetota</taxon>
        <taxon>Planctomycetia</taxon>
        <taxon>Pirellulales</taxon>
        <taxon>Pirellulaceae</taxon>
        <taxon>Aporhodopirellula</taxon>
    </lineage>
</organism>
<keyword evidence="4" id="KW-1185">Reference proteome</keyword>
<keyword evidence="2" id="KW-0732">Signal</keyword>
<evidence type="ECO:0000256" key="2">
    <source>
        <dbReference type="SAM" id="SignalP"/>
    </source>
</evidence>
<feature type="chain" id="PRO_5030846688" description="Secreted protein" evidence="2">
    <location>
        <begin position="45"/>
        <end position="395"/>
    </location>
</feature>
<evidence type="ECO:0000256" key="1">
    <source>
        <dbReference type="SAM" id="MobiDB-lite"/>
    </source>
</evidence>
<dbReference type="RefSeq" id="WP_184306247.1">
    <property type="nucleotide sequence ID" value="NZ_JACHXU010000013.1"/>
</dbReference>
<dbReference type="AlphaFoldDB" id="A0A7W5E2B1"/>
<evidence type="ECO:0000313" key="3">
    <source>
        <dbReference type="EMBL" id="MBB3207992.1"/>
    </source>
</evidence>
<evidence type="ECO:0000313" key="4">
    <source>
        <dbReference type="Proteomes" id="UP000536179"/>
    </source>
</evidence>